<dbReference type="AlphaFoldDB" id="A0A0N5B6L9"/>
<dbReference type="WBParaSite" id="SPAL_0000170700.1">
    <property type="protein sequence ID" value="SPAL_0000170700.1"/>
    <property type="gene ID" value="SPAL_0000170700"/>
</dbReference>
<evidence type="ECO:0000256" key="1">
    <source>
        <dbReference type="SAM" id="MobiDB-lite"/>
    </source>
</evidence>
<dbReference type="Gene3D" id="1.10.268.20">
    <property type="match status" value="1"/>
</dbReference>
<feature type="compositionally biased region" description="Polar residues" evidence="1">
    <location>
        <begin position="600"/>
        <end position="615"/>
    </location>
</feature>
<dbReference type="STRING" id="174720.A0A0N5B6L9"/>
<dbReference type="Gene3D" id="3.40.50.300">
    <property type="entry name" value="P-loop containing nucleotide triphosphate hydrolases"/>
    <property type="match status" value="1"/>
</dbReference>
<feature type="region of interest" description="Disordered" evidence="1">
    <location>
        <begin position="1"/>
        <end position="34"/>
    </location>
</feature>
<dbReference type="InterPro" id="IPR051943">
    <property type="entry name" value="TRAFAC_Dynamin-like_GTPase"/>
</dbReference>
<organism evidence="3 4">
    <name type="scientific">Strongyloides papillosus</name>
    <name type="common">Intestinal threadworm</name>
    <dbReference type="NCBI Taxonomy" id="174720"/>
    <lineage>
        <taxon>Eukaryota</taxon>
        <taxon>Metazoa</taxon>
        <taxon>Ecdysozoa</taxon>
        <taxon>Nematoda</taxon>
        <taxon>Chromadorea</taxon>
        <taxon>Rhabditida</taxon>
        <taxon>Tylenchina</taxon>
        <taxon>Panagrolaimomorpha</taxon>
        <taxon>Strongyloidoidea</taxon>
        <taxon>Strongyloididae</taxon>
        <taxon>Strongyloides</taxon>
    </lineage>
</organism>
<feature type="region of interest" description="Disordered" evidence="1">
    <location>
        <begin position="575"/>
        <end position="629"/>
    </location>
</feature>
<dbReference type="PANTHER" id="PTHR43681">
    <property type="entry name" value="TRANSMEMBRANE GTPASE FZO"/>
    <property type="match status" value="1"/>
</dbReference>
<dbReference type="PANTHER" id="PTHR43681:SF1">
    <property type="entry name" value="SARCALUMENIN"/>
    <property type="match status" value="1"/>
</dbReference>
<dbReference type="Pfam" id="PF00350">
    <property type="entry name" value="Dynamin_N"/>
    <property type="match status" value="1"/>
</dbReference>
<protein>
    <submittedName>
        <fullName evidence="4">Dynamin_N domain-containing protein</fullName>
    </submittedName>
</protein>
<dbReference type="SUPFAM" id="SSF52540">
    <property type="entry name" value="P-loop containing nucleoside triphosphate hydrolases"/>
    <property type="match status" value="1"/>
</dbReference>
<evidence type="ECO:0000313" key="3">
    <source>
        <dbReference type="Proteomes" id="UP000046392"/>
    </source>
</evidence>
<name>A0A0N5B6L9_STREA</name>
<evidence type="ECO:0000313" key="4">
    <source>
        <dbReference type="WBParaSite" id="SPAL_0000170700.1"/>
    </source>
</evidence>
<feature type="domain" description="Dynamin N-terminal" evidence="2">
    <location>
        <begin position="96"/>
        <end position="250"/>
    </location>
</feature>
<accession>A0A0N5B6L9</accession>
<proteinExistence type="predicted"/>
<dbReference type="InterPro" id="IPR045063">
    <property type="entry name" value="Dynamin_N"/>
</dbReference>
<feature type="compositionally biased region" description="Basic residues" evidence="1">
    <location>
        <begin position="15"/>
        <end position="25"/>
    </location>
</feature>
<sequence length="629" mass="72638">MCGGGKRKESAASKRGNKSSSKKRVPTSVALPKPKKSSIKQEVVNLNINPLVIGALKSIPIFYQKCVYPMEKLYPINSVTQTLPWTDTEIIGKPTIIVVGASRTGKTSLINFFLDSDYKCANSTGPTNTITVIQFGSDNAEVAGKNACKESNFQFKQLNTFAEDMSDKVSVVNSTSNFLRYFNLIDTPGYKSTEIIKNVYMEYDKIYGYLFERVEGIIVTFDHERMNESMKDLVKLLSKHLHKTIFVLNKSEEITRTDELIKTRENILWFLSSETKNEKPHLLFGSYKKTPIKINPISELILKDMNEINEKIKATYIENTLTRLQCIENHCKMVYSYASFFSHLTTVIKTNYFVDKCTNTHQIESAVKRAFRIMPKNEIIKKVIPDYDTLLNEKFKLIDKVFKPAHEDELKELQEFIEVHFVNIFNAGKEERDRLAKTSDFTLNTRKIEEEKKVVVEKKKPIEEKKPKTNAGSKMMKRENEQIKKLEEEKKALEMEKKKREEEIRIKNELEAKEREEAKLKAKLEEEIKLKLELEMQKKLEVEKAKKAEEEKEAANQEKIKKLEEEKRLLELKKQQDDAAKASPKNQPIIVVVNEKNDKNSISQRSTRSNRSASLKSRKSDKGFNITLI</sequence>
<dbReference type="Proteomes" id="UP000046392">
    <property type="component" value="Unplaced"/>
</dbReference>
<feature type="compositionally biased region" description="Basic and acidic residues" evidence="1">
    <location>
        <begin position="1"/>
        <end position="12"/>
    </location>
</feature>
<keyword evidence="3" id="KW-1185">Reference proteome</keyword>
<dbReference type="InterPro" id="IPR027417">
    <property type="entry name" value="P-loop_NTPase"/>
</dbReference>
<reference evidence="4" key="1">
    <citation type="submission" date="2017-02" db="UniProtKB">
        <authorList>
            <consortium name="WormBaseParasite"/>
        </authorList>
    </citation>
    <scope>IDENTIFICATION</scope>
</reference>
<evidence type="ECO:0000259" key="2">
    <source>
        <dbReference type="Pfam" id="PF00350"/>
    </source>
</evidence>